<dbReference type="Proteomes" id="UP001238179">
    <property type="component" value="Chromosome"/>
</dbReference>
<sequence>MRPILPVGLGVILLLAGGLYLGMRHQPSGSLLDEPANPFAVEPAQPGWRVKFVDSQIPLRALKWLPPRQAGILLAQVQTQSDRQQVAVFRDGASAGSFPVTRPQGVSEGFWRFAQLQDGWLAPDGAVVLLYRAGDAASSEPALAMALEAGAPEARWVHRGAYERMAVSGGPEPAVFLFGPKGPVQRLPLAGTARRPVAKDIELPPEVPELEDLLPTGPWTFLASSRNGLSAYLGTKGWTHFPAPEDRGVPCAGWRSALAHGGKRYWWQPAPGKIVQVAQDGTLVADRDVTGFAPEDALARDAKLLRLLGADASGRLWFGLATPAPQEAGLEDWPAYAAQGLGRVYRWNPDKETLERLLWSQAWASLNPPPEVALGAPVLHPGAGTMLLAGSRAGWWLPLESLPFRNCAS</sequence>
<dbReference type="AlphaFoldDB" id="A0AA48KAI4"/>
<proteinExistence type="predicted"/>
<gene>
    <name evidence="1" type="ORF">METEAL_25160</name>
</gene>
<protein>
    <submittedName>
        <fullName evidence="1">Uncharacterized protein</fullName>
    </submittedName>
</protein>
<evidence type="ECO:0000313" key="1">
    <source>
        <dbReference type="EMBL" id="BDU73342.1"/>
    </source>
</evidence>
<evidence type="ECO:0000313" key="2">
    <source>
        <dbReference type="Proteomes" id="UP001238179"/>
    </source>
</evidence>
<keyword evidence="2" id="KW-1185">Reference proteome</keyword>
<dbReference type="RefSeq" id="WP_316411994.1">
    <property type="nucleotide sequence ID" value="NZ_AP027080.1"/>
</dbReference>
<name>A0AA48KAI4_9BACT</name>
<accession>A0AA48KAI4</accession>
<organism evidence="1 2">
    <name type="scientific">Mesoterricola silvestris</name>
    <dbReference type="NCBI Taxonomy" id="2927979"/>
    <lineage>
        <taxon>Bacteria</taxon>
        <taxon>Pseudomonadati</taxon>
        <taxon>Acidobacteriota</taxon>
        <taxon>Holophagae</taxon>
        <taxon>Holophagales</taxon>
        <taxon>Holophagaceae</taxon>
        <taxon>Mesoterricola</taxon>
    </lineage>
</organism>
<dbReference type="KEGG" id="msil:METEAL_25160"/>
<reference evidence="2" key="1">
    <citation type="journal article" date="2023" name="Int. J. Syst. Evol. Microbiol.">
        <title>Mesoterricola silvestris gen. nov., sp. nov., Mesoterricola sediminis sp. nov., Geothrix oryzae sp. nov., Geothrix edaphica sp. nov., Geothrix rubra sp. nov., and Geothrix limicola sp. nov., six novel members of Acidobacteriota isolated from soils.</title>
        <authorList>
            <person name="Itoh H."/>
            <person name="Sugisawa Y."/>
            <person name="Mise K."/>
            <person name="Xu Z."/>
            <person name="Kuniyasu M."/>
            <person name="Ushijima N."/>
            <person name="Kawano K."/>
            <person name="Kobayashi E."/>
            <person name="Shiratori Y."/>
            <person name="Masuda Y."/>
            <person name="Senoo K."/>
        </authorList>
    </citation>
    <scope>NUCLEOTIDE SEQUENCE [LARGE SCALE GENOMIC DNA]</scope>
    <source>
        <strain evidence="2">W79</strain>
    </source>
</reference>
<dbReference type="EMBL" id="AP027080">
    <property type="protein sequence ID" value="BDU73342.1"/>
    <property type="molecule type" value="Genomic_DNA"/>
</dbReference>